<sequence>MTTPLTDGHATENDPPPDTPAEDQEPYVRLPVDASEPMASWLAII</sequence>
<organism evidence="2 3">
    <name type="scientific">Actinoallomurus vinaceus</name>
    <dbReference type="NCBI Taxonomy" id="1080074"/>
    <lineage>
        <taxon>Bacteria</taxon>
        <taxon>Bacillati</taxon>
        <taxon>Actinomycetota</taxon>
        <taxon>Actinomycetes</taxon>
        <taxon>Streptosporangiales</taxon>
        <taxon>Thermomonosporaceae</taxon>
        <taxon>Actinoallomurus</taxon>
    </lineage>
</organism>
<comment type="caution">
    <text evidence="2">The sequence shown here is derived from an EMBL/GenBank/DDBJ whole genome shotgun (WGS) entry which is preliminary data.</text>
</comment>
<evidence type="ECO:0000313" key="3">
    <source>
        <dbReference type="Proteomes" id="UP001501442"/>
    </source>
</evidence>
<dbReference type="Proteomes" id="UP001501442">
    <property type="component" value="Unassembled WGS sequence"/>
</dbReference>
<dbReference type="EMBL" id="BAABHK010000002">
    <property type="protein sequence ID" value="GAA4622380.1"/>
    <property type="molecule type" value="Genomic_DNA"/>
</dbReference>
<keyword evidence="3" id="KW-1185">Reference proteome</keyword>
<feature type="region of interest" description="Disordered" evidence="1">
    <location>
        <begin position="1"/>
        <end position="26"/>
    </location>
</feature>
<accession>A0ABP8U2I7</accession>
<reference evidence="3" key="1">
    <citation type="journal article" date="2019" name="Int. J. Syst. Evol. Microbiol.">
        <title>The Global Catalogue of Microorganisms (GCM) 10K type strain sequencing project: providing services to taxonomists for standard genome sequencing and annotation.</title>
        <authorList>
            <consortium name="The Broad Institute Genomics Platform"/>
            <consortium name="The Broad Institute Genome Sequencing Center for Infectious Disease"/>
            <person name="Wu L."/>
            <person name="Ma J."/>
        </authorList>
    </citation>
    <scope>NUCLEOTIDE SEQUENCE [LARGE SCALE GENOMIC DNA]</scope>
    <source>
        <strain evidence="3">JCM 17939</strain>
    </source>
</reference>
<proteinExistence type="predicted"/>
<gene>
    <name evidence="2" type="ORF">GCM10023196_014330</name>
</gene>
<evidence type="ECO:0000313" key="2">
    <source>
        <dbReference type="EMBL" id="GAA4622380.1"/>
    </source>
</evidence>
<protein>
    <submittedName>
        <fullName evidence="2">Uncharacterized protein</fullName>
    </submittedName>
</protein>
<dbReference type="RefSeq" id="WP_345429850.1">
    <property type="nucleotide sequence ID" value="NZ_BAABHK010000002.1"/>
</dbReference>
<name>A0ABP8U2I7_9ACTN</name>
<evidence type="ECO:0000256" key="1">
    <source>
        <dbReference type="SAM" id="MobiDB-lite"/>
    </source>
</evidence>